<dbReference type="GO" id="GO:0031965">
    <property type="term" value="C:nuclear membrane"/>
    <property type="evidence" value="ECO:0007669"/>
    <property type="project" value="UniProtKB-SubCell"/>
</dbReference>
<dbReference type="HOGENOM" id="CLU_027343_0_0_1"/>
<evidence type="ECO:0000256" key="4">
    <source>
        <dbReference type="ARBA" id="ARBA00022448"/>
    </source>
</evidence>
<evidence type="ECO:0000256" key="1">
    <source>
        <dbReference type="ARBA" id="ARBA00004232"/>
    </source>
</evidence>
<dbReference type="GO" id="GO:0006999">
    <property type="term" value="P:nuclear pore organization"/>
    <property type="evidence" value="ECO:0007669"/>
    <property type="project" value="TreeGrafter"/>
</dbReference>
<evidence type="ECO:0000256" key="3">
    <source>
        <dbReference type="ARBA" id="ARBA00005760"/>
    </source>
</evidence>
<dbReference type="VEuPathDB" id="VectorBase:RPRC007126"/>
<evidence type="ECO:0000256" key="6">
    <source>
        <dbReference type="ARBA" id="ARBA00022816"/>
    </source>
</evidence>
<keyword evidence="14" id="KW-1185">Reference proteome</keyword>
<dbReference type="PANTHER" id="PTHR13269:SF6">
    <property type="entry name" value="NUCLEOPORIN NDC1"/>
    <property type="match status" value="1"/>
</dbReference>
<evidence type="ECO:0000256" key="2">
    <source>
        <dbReference type="ARBA" id="ARBA00004567"/>
    </source>
</evidence>
<name>T1HSV6_RHOPR</name>
<evidence type="ECO:0000313" key="13">
    <source>
        <dbReference type="EnsemblMetazoa" id="RPRC007126-PA"/>
    </source>
</evidence>
<dbReference type="PANTHER" id="PTHR13269">
    <property type="entry name" value="NUCLEOPORIN NDC1"/>
    <property type="match status" value="1"/>
</dbReference>
<dbReference type="AlphaFoldDB" id="T1HSV6"/>
<dbReference type="Proteomes" id="UP000015103">
    <property type="component" value="Unassembled WGS sequence"/>
</dbReference>
<evidence type="ECO:0000256" key="8">
    <source>
        <dbReference type="ARBA" id="ARBA00022989"/>
    </source>
</evidence>
<evidence type="ECO:0008006" key="15">
    <source>
        <dbReference type="Google" id="ProtNLM"/>
    </source>
</evidence>
<dbReference type="FunCoup" id="T1HSV6">
    <property type="interactions" value="1393"/>
</dbReference>
<protein>
    <recommendedName>
        <fullName evidence="15">Nucleoporin ndc1</fullName>
    </recommendedName>
</protein>
<evidence type="ECO:0000256" key="10">
    <source>
        <dbReference type="ARBA" id="ARBA00023132"/>
    </source>
</evidence>
<organism evidence="13 14">
    <name type="scientific">Rhodnius prolixus</name>
    <name type="common">Triatomid bug</name>
    <dbReference type="NCBI Taxonomy" id="13249"/>
    <lineage>
        <taxon>Eukaryota</taxon>
        <taxon>Metazoa</taxon>
        <taxon>Ecdysozoa</taxon>
        <taxon>Arthropoda</taxon>
        <taxon>Hexapoda</taxon>
        <taxon>Insecta</taxon>
        <taxon>Pterygota</taxon>
        <taxon>Neoptera</taxon>
        <taxon>Paraneoptera</taxon>
        <taxon>Hemiptera</taxon>
        <taxon>Heteroptera</taxon>
        <taxon>Panheteroptera</taxon>
        <taxon>Cimicomorpha</taxon>
        <taxon>Reduviidae</taxon>
        <taxon>Triatominae</taxon>
        <taxon>Rhodnius</taxon>
    </lineage>
</organism>
<dbReference type="STRING" id="13249.T1HSV6"/>
<dbReference type="GO" id="GO:0070762">
    <property type="term" value="C:nuclear pore transmembrane ring"/>
    <property type="evidence" value="ECO:0007669"/>
    <property type="project" value="TreeGrafter"/>
</dbReference>
<dbReference type="EnsemblMetazoa" id="RPRC007126-RA">
    <property type="protein sequence ID" value="RPRC007126-PA"/>
    <property type="gene ID" value="RPRC007126"/>
</dbReference>
<evidence type="ECO:0000256" key="12">
    <source>
        <dbReference type="ARBA" id="ARBA00023242"/>
    </source>
</evidence>
<reference evidence="13" key="1">
    <citation type="submission" date="2015-05" db="UniProtKB">
        <authorList>
            <consortium name="EnsemblMetazoa"/>
        </authorList>
    </citation>
    <scope>IDENTIFICATION</scope>
</reference>
<keyword evidence="11" id="KW-0472">Membrane</keyword>
<keyword evidence="7" id="KW-0653">Protein transport</keyword>
<dbReference type="InterPro" id="IPR019049">
    <property type="entry name" value="Nucleoporin_prot_Ndc1/Nup"/>
</dbReference>
<dbReference type="InParanoid" id="T1HSV6"/>
<evidence type="ECO:0000256" key="5">
    <source>
        <dbReference type="ARBA" id="ARBA00022692"/>
    </source>
</evidence>
<keyword evidence="4" id="KW-0813">Transport</keyword>
<keyword evidence="10" id="KW-0906">Nuclear pore complex</keyword>
<comment type="subcellular location">
    <subcellularLocation>
        <location evidence="1">Nucleus membrane</location>
        <topology evidence="1">Multi-pass membrane protein</topology>
    </subcellularLocation>
    <subcellularLocation>
        <location evidence="2">Nucleus</location>
        <location evidence="2">Nuclear pore complex</location>
    </subcellularLocation>
</comment>
<accession>T1HSV6</accession>
<keyword evidence="8" id="KW-1133">Transmembrane helix</keyword>
<keyword evidence="9" id="KW-0811">Translocation</keyword>
<dbReference type="GO" id="GO:0015031">
    <property type="term" value="P:protein transport"/>
    <property type="evidence" value="ECO:0007669"/>
    <property type="project" value="UniProtKB-KW"/>
</dbReference>
<dbReference type="OMA" id="XQYKFLR"/>
<dbReference type="GO" id="GO:0030674">
    <property type="term" value="F:protein-macromolecule adaptor activity"/>
    <property type="evidence" value="ECO:0007669"/>
    <property type="project" value="TreeGrafter"/>
</dbReference>
<dbReference type="EMBL" id="ACPB03033078">
    <property type="status" value="NOT_ANNOTATED_CDS"/>
    <property type="molecule type" value="Genomic_DNA"/>
</dbReference>
<proteinExistence type="inferred from homology"/>
<keyword evidence="12" id="KW-0539">Nucleus</keyword>
<evidence type="ECO:0000256" key="7">
    <source>
        <dbReference type="ARBA" id="ARBA00022927"/>
    </source>
</evidence>
<sequence>ISKTMVVKKIRELCMKRIAGAVVCNVFLQAVFINVYLFLINIDIFHPLTWFQQWLSCIFSFSTWLYFIPLSLVIIAQGIVCSRDYINLQPFCRTRFSFFIQMFSFHSQRVAFLHVFIGFLVPWIYLSLATEPTYNRFVYSCSNGFIELDCFSEERMYLILSCVMVNVYYLLDNYFLGSRHLTFPIIQLPKLVQIKSQFLVMIKEAIPYTLVPNSVYLILYYFFGASLRGFITSTFSLYYNNLIPIDTFYGLFSFKRLFYLHFLTTVTVASMKLMEMLFKVHLTERQVFPIFQSPIEDNNEIVLKEALQCNNYPILQHLAFLDLVKLAENSPQRRAEIYKLSIPGGHPHVWNALKNECLKTIDEFVDELSTLLIQANKTKELSEKFIQKSKLPHEQPNQEHPIIIKQNVCQFISHAIYDWFLQKSKWVNNMPIIIYFFGELKEMRVRFTLRKLLLVMWSAQSLSFLACYSLTEDNYGIVQYDLNQIITSLLKLKSVLDLLEKYFFAIYKVPKGLASYQKSVALKNSVKRSLYRLANAFKPYITDLQLSKDTESKMMSFVNYKE</sequence>
<keyword evidence="6" id="KW-0509">mRNA transport</keyword>
<evidence type="ECO:0000313" key="14">
    <source>
        <dbReference type="Proteomes" id="UP000015103"/>
    </source>
</evidence>
<keyword evidence="5" id="KW-0812">Transmembrane</keyword>
<dbReference type="eggNOG" id="KOG4358">
    <property type="taxonomic scope" value="Eukaryota"/>
</dbReference>
<dbReference type="Pfam" id="PF09531">
    <property type="entry name" value="Ndc1_Nup"/>
    <property type="match status" value="1"/>
</dbReference>
<dbReference type="GO" id="GO:0051028">
    <property type="term" value="P:mRNA transport"/>
    <property type="evidence" value="ECO:0007669"/>
    <property type="project" value="UniProtKB-KW"/>
</dbReference>
<evidence type="ECO:0000256" key="9">
    <source>
        <dbReference type="ARBA" id="ARBA00023010"/>
    </source>
</evidence>
<comment type="similarity">
    <text evidence="3">Belongs to the NDC1 family.</text>
</comment>
<evidence type="ECO:0000256" key="11">
    <source>
        <dbReference type="ARBA" id="ARBA00023136"/>
    </source>
</evidence>